<keyword evidence="5" id="KW-1185">Reference proteome</keyword>
<evidence type="ECO:0000259" key="3">
    <source>
        <dbReference type="Pfam" id="PF20151"/>
    </source>
</evidence>
<dbReference type="Proteomes" id="UP000076532">
    <property type="component" value="Unassembled WGS sequence"/>
</dbReference>
<evidence type="ECO:0000256" key="2">
    <source>
        <dbReference type="SAM" id="Phobius"/>
    </source>
</evidence>
<dbReference type="Pfam" id="PF20151">
    <property type="entry name" value="DUF6533"/>
    <property type="match status" value="1"/>
</dbReference>
<keyword evidence="2" id="KW-0812">Transmembrane</keyword>
<keyword evidence="2" id="KW-1133">Transmembrane helix</keyword>
<dbReference type="EMBL" id="KV417831">
    <property type="protein sequence ID" value="KZP05573.1"/>
    <property type="molecule type" value="Genomic_DNA"/>
</dbReference>
<feature type="transmembrane region" description="Helical" evidence="2">
    <location>
        <begin position="50"/>
        <end position="70"/>
    </location>
</feature>
<evidence type="ECO:0000256" key="1">
    <source>
        <dbReference type="SAM" id="MobiDB-lite"/>
    </source>
</evidence>
<sequence length="178" mass="19558">MSGSSAVVSTALGARIVGYLYTSNLVMYAYDWLLSISEEVAIVSQGSLTWSIAIYFLSRASHLVFLLLALTFYKANWVNCTALFACIIITSSMAITSTSFLFFLRVRAVYLQSRTITILFGALWVVTQERRDTLSGVHREVYGPTTCSAPQSVQSPSSASLSRARVNSTTPCLDEDRP</sequence>
<organism evidence="4 5">
    <name type="scientific">Athelia psychrophila</name>
    <dbReference type="NCBI Taxonomy" id="1759441"/>
    <lineage>
        <taxon>Eukaryota</taxon>
        <taxon>Fungi</taxon>
        <taxon>Dikarya</taxon>
        <taxon>Basidiomycota</taxon>
        <taxon>Agaricomycotina</taxon>
        <taxon>Agaricomycetes</taxon>
        <taxon>Agaricomycetidae</taxon>
        <taxon>Atheliales</taxon>
        <taxon>Atheliaceae</taxon>
        <taxon>Athelia</taxon>
    </lineage>
</organism>
<accession>A0A167W0U0</accession>
<evidence type="ECO:0000313" key="4">
    <source>
        <dbReference type="EMBL" id="KZP05573.1"/>
    </source>
</evidence>
<feature type="region of interest" description="Disordered" evidence="1">
    <location>
        <begin position="148"/>
        <end position="178"/>
    </location>
</feature>
<dbReference type="InterPro" id="IPR045340">
    <property type="entry name" value="DUF6533"/>
</dbReference>
<feature type="domain" description="DUF6533" evidence="3">
    <location>
        <begin position="19"/>
        <end position="59"/>
    </location>
</feature>
<feature type="transmembrane region" description="Helical" evidence="2">
    <location>
        <begin position="82"/>
        <end position="103"/>
    </location>
</feature>
<evidence type="ECO:0000313" key="5">
    <source>
        <dbReference type="Proteomes" id="UP000076532"/>
    </source>
</evidence>
<feature type="compositionally biased region" description="Low complexity" evidence="1">
    <location>
        <begin position="148"/>
        <end position="166"/>
    </location>
</feature>
<reference evidence="4 5" key="1">
    <citation type="journal article" date="2016" name="Mol. Biol. Evol.">
        <title>Comparative Genomics of Early-Diverging Mushroom-Forming Fungi Provides Insights into the Origins of Lignocellulose Decay Capabilities.</title>
        <authorList>
            <person name="Nagy L.G."/>
            <person name="Riley R."/>
            <person name="Tritt A."/>
            <person name="Adam C."/>
            <person name="Daum C."/>
            <person name="Floudas D."/>
            <person name="Sun H."/>
            <person name="Yadav J.S."/>
            <person name="Pangilinan J."/>
            <person name="Larsson K.H."/>
            <person name="Matsuura K."/>
            <person name="Barry K."/>
            <person name="Labutti K."/>
            <person name="Kuo R."/>
            <person name="Ohm R.A."/>
            <person name="Bhattacharya S.S."/>
            <person name="Shirouzu T."/>
            <person name="Yoshinaga Y."/>
            <person name="Martin F.M."/>
            <person name="Grigoriev I.V."/>
            <person name="Hibbett D.S."/>
        </authorList>
    </citation>
    <scope>NUCLEOTIDE SEQUENCE [LARGE SCALE GENOMIC DNA]</scope>
    <source>
        <strain evidence="4 5">CBS 109695</strain>
    </source>
</reference>
<proteinExistence type="predicted"/>
<dbReference type="AlphaFoldDB" id="A0A167W0U0"/>
<protein>
    <recommendedName>
        <fullName evidence="3">DUF6533 domain-containing protein</fullName>
    </recommendedName>
</protein>
<gene>
    <name evidence="4" type="ORF">FIBSPDRAFT_1054022</name>
</gene>
<keyword evidence="2" id="KW-0472">Membrane</keyword>
<feature type="transmembrane region" description="Helical" evidence="2">
    <location>
        <begin position="12"/>
        <end position="30"/>
    </location>
</feature>
<dbReference type="OrthoDB" id="2745134at2759"/>
<name>A0A167W0U0_9AGAM</name>